<dbReference type="AlphaFoldDB" id="A0ABD1I7B9"/>
<reference evidence="1 2" key="1">
    <citation type="submission" date="2024-06" db="EMBL/GenBank/DDBJ databases">
        <title>A chromosome level genome sequence of Diviner's sage (Salvia divinorum).</title>
        <authorList>
            <person name="Ford S.A."/>
            <person name="Ro D.-K."/>
            <person name="Ness R.W."/>
            <person name="Phillips M.A."/>
        </authorList>
    </citation>
    <scope>NUCLEOTIDE SEQUENCE [LARGE SCALE GENOMIC DNA]</scope>
    <source>
        <strain evidence="1">SAF-2024a</strain>
        <tissue evidence="1">Leaf</tissue>
    </source>
</reference>
<sequence>MAASSSSYKLKALATFVCRYRAVSGGPWRSHPMRHSDLPPYRVGGGSGSLDQGLRLISSRSKLGTETNQSEEIIRERTQLPDLPRVGFSSWVKWLLGYVITFLLPFWKTKWDNLLMLEGKVARVVEEVEVVAEVVEKVATTADKALEEVANQLPDNSKLKEAAQALEHVSSVAAQDAQLIENMINKVSDVKQDIEDLGSIVEPIVDKIIHGQHTKS</sequence>
<accession>A0ABD1I7B9</accession>
<dbReference type="Proteomes" id="UP001567538">
    <property type="component" value="Unassembled WGS sequence"/>
</dbReference>
<evidence type="ECO:0000313" key="2">
    <source>
        <dbReference type="Proteomes" id="UP001567538"/>
    </source>
</evidence>
<gene>
    <name evidence="1" type="ORF">AAHA92_06946</name>
</gene>
<organism evidence="1 2">
    <name type="scientific">Salvia divinorum</name>
    <name type="common">Maria pastora</name>
    <name type="synonym">Diviner's sage</name>
    <dbReference type="NCBI Taxonomy" id="28513"/>
    <lineage>
        <taxon>Eukaryota</taxon>
        <taxon>Viridiplantae</taxon>
        <taxon>Streptophyta</taxon>
        <taxon>Embryophyta</taxon>
        <taxon>Tracheophyta</taxon>
        <taxon>Spermatophyta</taxon>
        <taxon>Magnoliopsida</taxon>
        <taxon>eudicotyledons</taxon>
        <taxon>Gunneridae</taxon>
        <taxon>Pentapetalae</taxon>
        <taxon>asterids</taxon>
        <taxon>lamiids</taxon>
        <taxon>Lamiales</taxon>
        <taxon>Lamiaceae</taxon>
        <taxon>Nepetoideae</taxon>
        <taxon>Mentheae</taxon>
        <taxon>Salviinae</taxon>
        <taxon>Salvia</taxon>
        <taxon>Salvia subgen. Calosphace</taxon>
    </lineage>
</organism>
<dbReference type="PANTHER" id="PTHR33735:SF10">
    <property type="entry name" value="EXPRESSED PROTEIN"/>
    <property type="match status" value="1"/>
</dbReference>
<dbReference type="EMBL" id="JBEAFC010000003">
    <property type="protein sequence ID" value="KAL1564630.1"/>
    <property type="molecule type" value="Genomic_DNA"/>
</dbReference>
<dbReference type="PANTHER" id="PTHR33735">
    <property type="entry name" value="EXPRESSED PROTEIN"/>
    <property type="match status" value="1"/>
</dbReference>
<proteinExistence type="predicted"/>
<keyword evidence="2" id="KW-1185">Reference proteome</keyword>
<name>A0ABD1I7B9_SALDI</name>
<evidence type="ECO:0000313" key="1">
    <source>
        <dbReference type="EMBL" id="KAL1564630.1"/>
    </source>
</evidence>
<protein>
    <submittedName>
        <fullName evidence="1">Uncharacterized protein</fullName>
    </submittedName>
</protein>
<comment type="caution">
    <text evidence="1">The sequence shown here is derived from an EMBL/GenBank/DDBJ whole genome shotgun (WGS) entry which is preliminary data.</text>
</comment>